<protein>
    <submittedName>
        <fullName evidence="1">Uncharacterized protein</fullName>
    </submittedName>
</protein>
<evidence type="ECO:0000313" key="1">
    <source>
        <dbReference type="EMBL" id="QHS96624.1"/>
    </source>
</evidence>
<reference evidence="1" key="1">
    <citation type="journal article" date="2020" name="Nature">
        <title>Giant virus diversity and host interactions through global metagenomics.</title>
        <authorList>
            <person name="Schulz F."/>
            <person name="Roux S."/>
            <person name="Paez-Espino D."/>
            <person name="Jungbluth S."/>
            <person name="Walsh D.A."/>
            <person name="Denef V.J."/>
            <person name="McMahon K.D."/>
            <person name="Konstantinidis K.T."/>
            <person name="Eloe-Fadrosh E.A."/>
            <person name="Kyrpides N.C."/>
            <person name="Woyke T."/>
        </authorList>
    </citation>
    <scope>NUCLEOTIDE SEQUENCE</scope>
    <source>
        <strain evidence="1">GVMAG-M-3300020166-18</strain>
    </source>
</reference>
<sequence>MQQININSKFRNNYEKTLSTDFIFNLPHEIKNVKSLQYVSSEFTNIPFSINSRMGSNNFKFIDATNTTHQLIVPEGHYTGSELATQITTDISNISGLALNNKPIVEFDVNSRKFRFYNSTGVTQPFALDFTYKLLDTNDNIYHANFNTIDSKFLTIGWILGFRKSRYIYADDYKHDFDTVAGKYKKGISSEGVYEKMGLRYFMLMVNDYNNSHKNGLISTYQNNAMVDNNILAKIRYFIDSDYYTIDTECAISSVRKYNGNTDINRLHIKLLDQYGRPIDLNGMDFSLTLGCEVEN</sequence>
<dbReference type="EMBL" id="MN739271">
    <property type="protein sequence ID" value="QHS96624.1"/>
    <property type="molecule type" value="Genomic_DNA"/>
</dbReference>
<dbReference type="AlphaFoldDB" id="A0A6C0BYI5"/>
<accession>A0A6C0BYI5</accession>
<name>A0A6C0BYI5_9ZZZZ</name>
<proteinExistence type="predicted"/>
<organism evidence="1">
    <name type="scientific">viral metagenome</name>
    <dbReference type="NCBI Taxonomy" id="1070528"/>
    <lineage>
        <taxon>unclassified sequences</taxon>
        <taxon>metagenomes</taxon>
        <taxon>organismal metagenomes</taxon>
    </lineage>
</organism>